<comment type="similarity">
    <text evidence="4">Belongs to the class I-like SAM-binding methyltransferase superfamily. RNA M5U methyltransferase family.</text>
</comment>
<dbReference type="EMBL" id="DRMH01000136">
    <property type="protein sequence ID" value="HFC98758.1"/>
    <property type="molecule type" value="Genomic_DNA"/>
</dbReference>
<dbReference type="AlphaFoldDB" id="A0A7C3GFX2"/>
<dbReference type="InterPro" id="IPR010280">
    <property type="entry name" value="U5_MeTrfase_fam"/>
</dbReference>
<feature type="binding site" evidence="4">
    <location>
        <position position="317"/>
    </location>
    <ligand>
        <name>S-adenosyl-L-methionine</name>
        <dbReference type="ChEBI" id="CHEBI:59789"/>
    </ligand>
</feature>
<dbReference type="InterPro" id="IPR030390">
    <property type="entry name" value="MeTrfase_TrmA_AS"/>
</dbReference>
<dbReference type="InterPro" id="IPR030391">
    <property type="entry name" value="MeTrfase_TrmA_CS"/>
</dbReference>
<dbReference type="PROSITE" id="PS51687">
    <property type="entry name" value="SAM_MT_RNA_M5U"/>
    <property type="match status" value="1"/>
</dbReference>
<dbReference type="PANTHER" id="PTHR11061">
    <property type="entry name" value="RNA M5U METHYLTRANSFERASE"/>
    <property type="match status" value="1"/>
</dbReference>
<proteinExistence type="inferred from homology"/>
<dbReference type="Gene3D" id="2.40.50.1070">
    <property type="match status" value="1"/>
</dbReference>
<organism evidence="7">
    <name type="scientific">Thermosulfurimonas dismutans</name>
    <dbReference type="NCBI Taxonomy" id="999894"/>
    <lineage>
        <taxon>Bacteria</taxon>
        <taxon>Pseudomonadati</taxon>
        <taxon>Thermodesulfobacteriota</taxon>
        <taxon>Thermodesulfobacteria</taxon>
        <taxon>Thermodesulfobacteriales</taxon>
        <taxon>Thermodesulfobacteriaceae</taxon>
        <taxon>Thermosulfurimonas</taxon>
    </lineage>
</organism>
<keyword evidence="2 4" id="KW-0808">Transferase</keyword>
<evidence type="ECO:0000259" key="6">
    <source>
        <dbReference type="PROSITE" id="PS50926"/>
    </source>
</evidence>
<keyword evidence="1 4" id="KW-0489">Methyltransferase</keyword>
<dbReference type="Proteomes" id="UP000886043">
    <property type="component" value="Unassembled WGS sequence"/>
</dbReference>
<evidence type="ECO:0000256" key="3">
    <source>
        <dbReference type="ARBA" id="ARBA00022691"/>
    </source>
</evidence>
<gene>
    <name evidence="7" type="ORF">ENJ40_09960</name>
</gene>
<dbReference type="InterPro" id="IPR012340">
    <property type="entry name" value="NA-bd_OB-fold"/>
</dbReference>
<dbReference type="Pfam" id="PF05958">
    <property type="entry name" value="tRNA_U5-meth_tr"/>
    <property type="match status" value="1"/>
</dbReference>
<dbReference type="SUPFAM" id="SSF53335">
    <property type="entry name" value="S-adenosyl-L-methionine-dependent methyltransferases"/>
    <property type="match status" value="1"/>
</dbReference>
<dbReference type="Gene3D" id="3.40.50.150">
    <property type="entry name" value="Vaccinia Virus protein VP39"/>
    <property type="match status" value="1"/>
</dbReference>
<feature type="active site" description="Nucleophile" evidence="4">
    <location>
        <position position="392"/>
    </location>
</feature>
<feature type="binding site" evidence="4">
    <location>
        <position position="366"/>
    </location>
    <ligand>
        <name>S-adenosyl-L-methionine</name>
        <dbReference type="ChEBI" id="CHEBI:59789"/>
    </ligand>
</feature>
<dbReference type="GO" id="GO:0070475">
    <property type="term" value="P:rRNA base methylation"/>
    <property type="evidence" value="ECO:0007669"/>
    <property type="project" value="TreeGrafter"/>
</dbReference>
<dbReference type="CDD" id="cd02440">
    <property type="entry name" value="AdoMet_MTases"/>
    <property type="match status" value="1"/>
</dbReference>
<evidence type="ECO:0000256" key="5">
    <source>
        <dbReference type="PROSITE-ProRule" id="PRU10015"/>
    </source>
</evidence>
<dbReference type="PROSITE" id="PS01231">
    <property type="entry name" value="TRMA_2"/>
    <property type="match status" value="1"/>
</dbReference>
<keyword evidence="3 4" id="KW-0949">S-adenosyl-L-methionine</keyword>
<dbReference type="PROSITE" id="PS01230">
    <property type="entry name" value="TRMA_1"/>
    <property type="match status" value="1"/>
</dbReference>
<comment type="caution">
    <text evidence="4">Lacks conserved residue(s) required for the propagation of feature annotation.</text>
</comment>
<comment type="caution">
    <text evidence="7">The sequence shown here is derived from an EMBL/GenBank/DDBJ whole genome shotgun (WGS) entry which is preliminary data.</text>
</comment>
<dbReference type="SUPFAM" id="SSF50249">
    <property type="entry name" value="Nucleic acid-binding proteins"/>
    <property type="match status" value="1"/>
</dbReference>
<feature type="active site" evidence="5">
    <location>
        <position position="392"/>
    </location>
</feature>
<sequence length="436" mass="49270">MRVRIEKLVFGGDGLARLPDGRVVFVPGVIPGEEVEIELVREHRDYAEARVREILSPSPERVTPPCPHYGVCGGCQFQHLSYPAQVRWKEEMLRETLERLGGIPGDLVEGVVPSPSPLRYRNRLRFHVESGTGRLGFVKRKSHDLVLIEDCLLGEEPLGRVLAAFSGSAAWRRLQSWAKRVKLELSPAEGLVTVLFWITVEPDPEDVRDLARELPGVKSVFFWTRGPRPRGPFPEEAPHRGRRLFPVPRSLFPGVEEPLYFARPGVFTQANWEINLRIMEYLRLRAGEVERVLDLHAGMGNFLFPLASQASEALGVDTDPGAIEDGLYTAEYLGLTPRVRLERITATEALIETWKGAETYPLVLLDPPRGGCRELLRYLPEVARDRLIYISCDPPTLARDLKLLLAAGYRPEVLMGFDMFPQTYHLEVVALLRRHP</sequence>
<feature type="domain" description="TRAM" evidence="6">
    <location>
        <begin position="1"/>
        <end position="53"/>
    </location>
</feature>
<evidence type="ECO:0000256" key="1">
    <source>
        <dbReference type="ARBA" id="ARBA00022603"/>
    </source>
</evidence>
<reference evidence="7" key="1">
    <citation type="journal article" date="2020" name="mSystems">
        <title>Genome- and Community-Level Interaction Insights into Carbon Utilization and Element Cycling Functions of Hydrothermarchaeota in Hydrothermal Sediment.</title>
        <authorList>
            <person name="Zhou Z."/>
            <person name="Liu Y."/>
            <person name="Xu W."/>
            <person name="Pan J."/>
            <person name="Luo Z.H."/>
            <person name="Li M."/>
        </authorList>
    </citation>
    <scope>NUCLEOTIDE SEQUENCE [LARGE SCALE GENOMIC DNA]</scope>
    <source>
        <strain evidence="7">HyVt-483</strain>
    </source>
</reference>
<dbReference type="GO" id="GO:0070041">
    <property type="term" value="F:rRNA (uridine-C5-)-methyltransferase activity"/>
    <property type="evidence" value="ECO:0007669"/>
    <property type="project" value="TreeGrafter"/>
</dbReference>
<protein>
    <submittedName>
        <fullName evidence="7">Class I SAM-dependent RNA methyltransferase</fullName>
    </submittedName>
</protein>
<name>A0A7C3GFX2_9BACT</name>
<dbReference type="Pfam" id="PF01938">
    <property type="entry name" value="TRAM"/>
    <property type="match status" value="1"/>
</dbReference>
<evidence type="ECO:0000313" key="7">
    <source>
        <dbReference type="EMBL" id="HFC98758.1"/>
    </source>
</evidence>
<dbReference type="InterPro" id="IPR002792">
    <property type="entry name" value="TRAM_dom"/>
</dbReference>
<dbReference type="PANTHER" id="PTHR11061:SF30">
    <property type="entry name" value="TRNA (URACIL(54)-C(5))-METHYLTRANSFERASE"/>
    <property type="match status" value="1"/>
</dbReference>
<dbReference type="Gene3D" id="2.40.50.140">
    <property type="entry name" value="Nucleic acid-binding proteins"/>
    <property type="match status" value="1"/>
</dbReference>
<accession>A0A7C3GFX2</accession>
<dbReference type="InterPro" id="IPR029063">
    <property type="entry name" value="SAM-dependent_MTases_sf"/>
</dbReference>
<evidence type="ECO:0000256" key="2">
    <source>
        <dbReference type="ARBA" id="ARBA00022679"/>
    </source>
</evidence>
<evidence type="ECO:0000256" key="4">
    <source>
        <dbReference type="PROSITE-ProRule" id="PRU01024"/>
    </source>
</evidence>
<dbReference type="PROSITE" id="PS50926">
    <property type="entry name" value="TRAM"/>
    <property type="match status" value="1"/>
</dbReference>
<feature type="binding site" evidence="4">
    <location>
        <position position="269"/>
    </location>
    <ligand>
        <name>S-adenosyl-L-methionine</name>
        <dbReference type="ChEBI" id="CHEBI:59789"/>
    </ligand>
</feature>
<dbReference type="FunFam" id="2.40.50.140:FF:000097">
    <property type="entry name" value="23S rRNA (uracil(1939)-C(5))-methyltransferase RlmD"/>
    <property type="match status" value="1"/>
</dbReference>